<gene>
    <name evidence="1" type="ORF">ENJ51_12420</name>
</gene>
<accession>A0A7V2WW71</accession>
<proteinExistence type="predicted"/>
<reference evidence="1" key="1">
    <citation type="journal article" date="2020" name="mSystems">
        <title>Genome- and Community-Level Interaction Insights into Carbon Utilization and Element Cycling Functions of Hydrothermarchaeota in Hydrothermal Sediment.</title>
        <authorList>
            <person name="Zhou Z."/>
            <person name="Liu Y."/>
            <person name="Xu W."/>
            <person name="Pan J."/>
            <person name="Luo Z.H."/>
            <person name="Li M."/>
        </authorList>
    </citation>
    <scope>NUCLEOTIDE SEQUENCE [LARGE SCALE GENOMIC DNA]</scope>
    <source>
        <strain evidence="1">HyVt-493</strain>
    </source>
</reference>
<dbReference type="Pfam" id="PF14539">
    <property type="entry name" value="DUF4442"/>
    <property type="match status" value="1"/>
</dbReference>
<comment type="caution">
    <text evidence="1">The sequence shown here is derived from an EMBL/GenBank/DDBJ whole genome shotgun (WGS) entry which is preliminary data.</text>
</comment>
<dbReference type="SUPFAM" id="SSF54637">
    <property type="entry name" value="Thioesterase/thiol ester dehydrase-isomerase"/>
    <property type="match status" value="1"/>
</dbReference>
<dbReference type="CDD" id="cd03443">
    <property type="entry name" value="PaaI_thioesterase"/>
    <property type="match status" value="1"/>
</dbReference>
<protein>
    <submittedName>
        <fullName evidence="1">DUF4442 domain-containing protein</fullName>
    </submittedName>
</protein>
<dbReference type="Proteomes" id="UP000885750">
    <property type="component" value="Unassembled WGS sequence"/>
</dbReference>
<dbReference type="InterPro" id="IPR029069">
    <property type="entry name" value="HotDog_dom_sf"/>
</dbReference>
<dbReference type="Gene3D" id="3.10.129.10">
    <property type="entry name" value="Hotdog Thioesterase"/>
    <property type="match status" value="1"/>
</dbReference>
<dbReference type="EMBL" id="DRMS01000471">
    <property type="protein sequence ID" value="HFC93605.1"/>
    <property type="molecule type" value="Genomic_DNA"/>
</dbReference>
<organism evidence="1">
    <name type="scientific">Leucothrix mucor</name>
    <dbReference type="NCBI Taxonomy" id="45248"/>
    <lineage>
        <taxon>Bacteria</taxon>
        <taxon>Pseudomonadati</taxon>
        <taxon>Pseudomonadota</taxon>
        <taxon>Gammaproteobacteria</taxon>
        <taxon>Thiotrichales</taxon>
        <taxon>Thiotrichaceae</taxon>
        <taxon>Leucothrix</taxon>
    </lineage>
</organism>
<evidence type="ECO:0000313" key="1">
    <source>
        <dbReference type="EMBL" id="HFC93605.1"/>
    </source>
</evidence>
<sequence length="169" mass="18853">MQQINATNKQLMATEQRLIVLWKRFGGSVVGRWIFDRLLCYNVPYSGSISPQVKKLSPGFAEVWMQDKRKLRNHLHCIHAIALANLGELTSGLAMVAALSPSTRAIVSHIEMEYIKKARGTLTAAGVAKPPENITKPTRVLVHAEIENQQGEIVAVAHVMWHLSPKEPR</sequence>
<dbReference type="AlphaFoldDB" id="A0A7V2WW71"/>
<name>A0A7V2WW71_LEUMU</name>
<dbReference type="InterPro" id="IPR027961">
    <property type="entry name" value="DUF4442"/>
</dbReference>